<keyword evidence="3" id="KW-1185">Reference proteome</keyword>
<reference evidence="2" key="2">
    <citation type="submission" date="2020-05" db="UniProtKB">
        <authorList>
            <consortium name="EnsemblMetazoa"/>
        </authorList>
    </citation>
    <scope>IDENTIFICATION</scope>
    <source>
        <strain evidence="2">IAEA</strain>
    </source>
</reference>
<keyword evidence="1" id="KW-1133">Transmembrane helix</keyword>
<dbReference type="VEuPathDB" id="VectorBase:GBRI029889"/>
<evidence type="ECO:0000313" key="2">
    <source>
        <dbReference type="EnsemblMetazoa" id="GBRI029889-PA"/>
    </source>
</evidence>
<sequence>MECRAFHIAAAVVVVAGVDAVVVFFVTVDVENVQIDFDCEQTFEAIVDELMWMLATSMAIVLSRWQNALAAVQAMMTHHVLSHGIRIAVIVVVIVVMVDIAIYVELVKVVSTNTTSVVVTIAVMNPRLSVGLERALRHIIFGCKQRGSLAEHWLRTYRLY</sequence>
<evidence type="ECO:0000256" key="1">
    <source>
        <dbReference type="SAM" id="Phobius"/>
    </source>
</evidence>
<keyword evidence="1" id="KW-0812">Transmembrane</keyword>
<dbReference type="AlphaFoldDB" id="A0A1A9WRV2"/>
<organism evidence="2 3">
    <name type="scientific">Glossina brevipalpis</name>
    <dbReference type="NCBI Taxonomy" id="37001"/>
    <lineage>
        <taxon>Eukaryota</taxon>
        <taxon>Metazoa</taxon>
        <taxon>Ecdysozoa</taxon>
        <taxon>Arthropoda</taxon>
        <taxon>Hexapoda</taxon>
        <taxon>Insecta</taxon>
        <taxon>Pterygota</taxon>
        <taxon>Neoptera</taxon>
        <taxon>Endopterygota</taxon>
        <taxon>Diptera</taxon>
        <taxon>Brachycera</taxon>
        <taxon>Muscomorpha</taxon>
        <taxon>Hippoboscoidea</taxon>
        <taxon>Glossinidae</taxon>
        <taxon>Glossina</taxon>
    </lineage>
</organism>
<evidence type="ECO:0000313" key="3">
    <source>
        <dbReference type="Proteomes" id="UP000091820"/>
    </source>
</evidence>
<feature type="transmembrane region" description="Helical" evidence="1">
    <location>
        <begin position="84"/>
        <end position="104"/>
    </location>
</feature>
<dbReference type="EnsemblMetazoa" id="GBRI029889-RA">
    <property type="protein sequence ID" value="GBRI029889-PA"/>
    <property type="gene ID" value="GBRI029889"/>
</dbReference>
<proteinExistence type="predicted"/>
<feature type="transmembrane region" description="Helical" evidence="1">
    <location>
        <begin position="7"/>
        <end position="30"/>
    </location>
</feature>
<protein>
    <submittedName>
        <fullName evidence="2">Uncharacterized protein</fullName>
    </submittedName>
</protein>
<keyword evidence="1" id="KW-0472">Membrane</keyword>
<name>A0A1A9WRV2_9MUSC</name>
<reference evidence="3" key="1">
    <citation type="submission" date="2014-03" db="EMBL/GenBank/DDBJ databases">
        <authorList>
            <person name="Aksoy S."/>
            <person name="Warren W."/>
            <person name="Wilson R.K."/>
        </authorList>
    </citation>
    <scope>NUCLEOTIDE SEQUENCE [LARGE SCALE GENOMIC DNA]</scope>
    <source>
        <strain evidence="3">IAEA</strain>
    </source>
</reference>
<accession>A0A1A9WRV2</accession>
<dbReference type="Proteomes" id="UP000091820">
    <property type="component" value="Unassembled WGS sequence"/>
</dbReference>